<evidence type="ECO:0000313" key="8">
    <source>
        <dbReference type="EMBL" id="KXT16879.1"/>
    </source>
</evidence>
<organism evidence="8 9">
    <name type="scientific">Pseudocercospora musae</name>
    <dbReference type="NCBI Taxonomy" id="113226"/>
    <lineage>
        <taxon>Eukaryota</taxon>
        <taxon>Fungi</taxon>
        <taxon>Dikarya</taxon>
        <taxon>Ascomycota</taxon>
        <taxon>Pezizomycotina</taxon>
        <taxon>Dothideomycetes</taxon>
        <taxon>Dothideomycetidae</taxon>
        <taxon>Mycosphaerellales</taxon>
        <taxon>Mycosphaerellaceae</taxon>
        <taxon>Pseudocercospora</taxon>
    </lineage>
</organism>
<accession>A0A139IQ74</accession>
<evidence type="ECO:0000256" key="4">
    <source>
        <dbReference type="ARBA" id="ARBA00022777"/>
    </source>
</evidence>
<gene>
    <name evidence="8" type="ORF">AC579_4740</name>
</gene>
<keyword evidence="2" id="KW-0808">Transferase</keyword>
<evidence type="ECO:0000256" key="1">
    <source>
        <dbReference type="ARBA" id="ARBA00012513"/>
    </source>
</evidence>
<dbReference type="PROSITE" id="PS50011">
    <property type="entry name" value="PROTEIN_KINASE_DOM"/>
    <property type="match status" value="1"/>
</dbReference>
<comment type="caution">
    <text evidence="8">The sequence shown here is derived from an EMBL/GenBank/DDBJ whole genome shotgun (WGS) entry which is preliminary data.</text>
</comment>
<dbReference type="OrthoDB" id="3648735at2759"/>
<protein>
    <recommendedName>
        <fullName evidence="1">non-specific serine/threonine protein kinase</fullName>
        <ecNumber evidence="1">2.7.11.1</ecNumber>
    </recommendedName>
</protein>
<dbReference type="AlphaFoldDB" id="A0A139IQ74"/>
<evidence type="ECO:0000256" key="5">
    <source>
        <dbReference type="ARBA" id="ARBA00022840"/>
    </source>
</evidence>
<dbReference type="PANTHER" id="PTHR43671">
    <property type="entry name" value="SERINE/THREONINE-PROTEIN KINASE NEK"/>
    <property type="match status" value="1"/>
</dbReference>
<keyword evidence="5" id="KW-0067">ATP-binding</keyword>
<feature type="region of interest" description="Disordered" evidence="6">
    <location>
        <begin position="1"/>
        <end position="41"/>
    </location>
</feature>
<name>A0A139IQ74_9PEZI</name>
<keyword evidence="4" id="KW-0418">Kinase</keyword>
<dbReference type="InterPro" id="IPR050660">
    <property type="entry name" value="NEK_Ser/Thr_kinase"/>
</dbReference>
<dbReference type="GO" id="GO:0004674">
    <property type="term" value="F:protein serine/threonine kinase activity"/>
    <property type="evidence" value="ECO:0007669"/>
    <property type="project" value="UniProtKB-EC"/>
</dbReference>
<dbReference type="Proteomes" id="UP000073492">
    <property type="component" value="Unassembled WGS sequence"/>
</dbReference>
<evidence type="ECO:0000313" key="9">
    <source>
        <dbReference type="Proteomes" id="UP000073492"/>
    </source>
</evidence>
<dbReference type="EMBL" id="LFZO01000028">
    <property type="protein sequence ID" value="KXT16879.1"/>
    <property type="molecule type" value="Genomic_DNA"/>
</dbReference>
<dbReference type="GO" id="GO:0005524">
    <property type="term" value="F:ATP binding"/>
    <property type="evidence" value="ECO:0007669"/>
    <property type="project" value="UniProtKB-KW"/>
</dbReference>
<dbReference type="InterPro" id="IPR000719">
    <property type="entry name" value="Prot_kinase_dom"/>
</dbReference>
<evidence type="ECO:0000256" key="3">
    <source>
        <dbReference type="ARBA" id="ARBA00022741"/>
    </source>
</evidence>
<dbReference type="Gene3D" id="1.10.510.10">
    <property type="entry name" value="Transferase(Phosphotransferase) domain 1"/>
    <property type="match status" value="1"/>
</dbReference>
<dbReference type="SUPFAM" id="SSF56112">
    <property type="entry name" value="Protein kinase-like (PK-like)"/>
    <property type="match status" value="1"/>
</dbReference>
<keyword evidence="3" id="KW-0547">Nucleotide-binding</keyword>
<dbReference type="EC" id="2.7.11.1" evidence="1"/>
<reference evidence="8 9" key="1">
    <citation type="submission" date="2015-07" db="EMBL/GenBank/DDBJ databases">
        <title>Comparative genomics of the Sigatoka disease complex on banana suggests a link between parallel evolutionary changes in Pseudocercospora fijiensis and Pseudocercospora eumusae and increased virulence on the banana host.</title>
        <authorList>
            <person name="Chang T.-C."/>
            <person name="Salvucci A."/>
            <person name="Crous P.W."/>
            <person name="Stergiopoulos I."/>
        </authorList>
    </citation>
    <scope>NUCLEOTIDE SEQUENCE [LARGE SCALE GENOMIC DNA]</scope>
    <source>
        <strain evidence="8 9">CBS 116634</strain>
    </source>
</reference>
<sequence>MRQGALTEDKRASDHRSVLHKDLKPQNIFRSTHNGSDRPNVPAAKVGDFGCAVWLGSEYANEMLGTPGWFPPEEDELMAGVLFDTESAQLKFSPGQSSHNAILKPAKARQCYPEKMCELGEKCLEQLPQDRIGVNELWAEVQKVITSPVDEDGGTLKSPGRREEEV</sequence>
<keyword evidence="9" id="KW-1185">Reference proteome</keyword>
<evidence type="ECO:0000256" key="2">
    <source>
        <dbReference type="ARBA" id="ARBA00022679"/>
    </source>
</evidence>
<feature type="compositionally biased region" description="Basic and acidic residues" evidence="6">
    <location>
        <begin position="7"/>
        <end position="24"/>
    </location>
</feature>
<evidence type="ECO:0000256" key="6">
    <source>
        <dbReference type="SAM" id="MobiDB-lite"/>
    </source>
</evidence>
<evidence type="ECO:0000259" key="7">
    <source>
        <dbReference type="PROSITE" id="PS50011"/>
    </source>
</evidence>
<feature type="domain" description="Protein kinase" evidence="7">
    <location>
        <begin position="1"/>
        <end position="145"/>
    </location>
</feature>
<dbReference type="PANTHER" id="PTHR43671:SF13">
    <property type="entry name" value="SERINE_THREONINE-PROTEIN KINASE NEK2"/>
    <property type="match status" value="1"/>
</dbReference>
<dbReference type="Pfam" id="PF00069">
    <property type="entry name" value="Pkinase"/>
    <property type="match status" value="1"/>
</dbReference>
<dbReference type="STRING" id="113226.A0A139IQ74"/>
<dbReference type="InterPro" id="IPR011009">
    <property type="entry name" value="Kinase-like_dom_sf"/>
</dbReference>
<proteinExistence type="predicted"/>